<proteinExistence type="predicted"/>
<protein>
    <submittedName>
        <fullName evidence="1">Uncharacterized protein</fullName>
    </submittedName>
</protein>
<name>A0AAW2INQ9_9LAMI</name>
<reference evidence="1" key="1">
    <citation type="submission" date="2020-06" db="EMBL/GenBank/DDBJ databases">
        <authorList>
            <person name="Li T."/>
            <person name="Hu X."/>
            <person name="Zhang T."/>
            <person name="Song X."/>
            <person name="Zhang H."/>
            <person name="Dai N."/>
            <person name="Sheng W."/>
            <person name="Hou X."/>
            <person name="Wei L."/>
        </authorList>
    </citation>
    <scope>NUCLEOTIDE SEQUENCE</scope>
    <source>
        <strain evidence="1">G01</strain>
        <tissue evidence="1">Leaf</tissue>
    </source>
</reference>
<evidence type="ECO:0000313" key="1">
    <source>
        <dbReference type="EMBL" id="KAL0283203.1"/>
    </source>
</evidence>
<dbReference type="EMBL" id="JACGWK010001743">
    <property type="protein sequence ID" value="KAL0283203.1"/>
    <property type="molecule type" value="Genomic_DNA"/>
</dbReference>
<comment type="caution">
    <text evidence="1">The sequence shown here is derived from an EMBL/GenBank/DDBJ whole genome shotgun (WGS) entry which is preliminary data.</text>
</comment>
<dbReference type="AlphaFoldDB" id="A0AAW2INQ9"/>
<sequence length="88" mass="9516">MLAYIINPLGEGLGGHIASFPQTVPNDAACNSTDALLCEVLSAPASYEPHDFVLKRRSLGRRVKVSPGLGFFKSGREARYFFKSSNVA</sequence>
<gene>
    <name evidence="1" type="ORF">Sangu_2904500</name>
</gene>
<organism evidence="1">
    <name type="scientific">Sesamum angustifolium</name>
    <dbReference type="NCBI Taxonomy" id="2727405"/>
    <lineage>
        <taxon>Eukaryota</taxon>
        <taxon>Viridiplantae</taxon>
        <taxon>Streptophyta</taxon>
        <taxon>Embryophyta</taxon>
        <taxon>Tracheophyta</taxon>
        <taxon>Spermatophyta</taxon>
        <taxon>Magnoliopsida</taxon>
        <taxon>eudicotyledons</taxon>
        <taxon>Gunneridae</taxon>
        <taxon>Pentapetalae</taxon>
        <taxon>asterids</taxon>
        <taxon>lamiids</taxon>
        <taxon>Lamiales</taxon>
        <taxon>Pedaliaceae</taxon>
        <taxon>Sesamum</taxon>
    </lineage>
</organism>
<reference evidence="1" key="2">
    <citation type="journal article" date="2024" name="Plant">
        <title>Genomic evolution and insights into agronomic trait innovations of Sesamum species.</title>
        <authorList>
            <person name="Miao H."/>
            <person name="Wang L."/>
            <person name="Qu L."/>
            <person name="Liu H."/>
            <person name="Sun Y."/>
            <person name="Le M."/>
            <person name="Wang Q."/>
            <person name="Wei S."/>
            <person name="Zheng Y."/>
            <person name="Lin W."/>
            <person name="Duan Y."/>
            <person name="Cao H."/>
            <person name="Xiong S."/>
            <person name="Wang X."/>
            <person name="Wei L."/>
            <person name="Li C."/>
            <person name="Ma Q."/>
            <person name="Ju M."/>
            <person name="Zhao R."/>
            <person name="Li G."/>
            <person name="Mu C."/>
            <person name="Tian Q."/>
            <person name="Mei H."/>
            <person name="Zhang T."/>
            <person name="Gao T."/>
            <person name="Zhang H."/>
        </authorList>
    </citation>
    <scope>NUCLEOTIDE SEQUENCE</scope>
    <source>
        <strain evidence="1">G01</strain>
    </source>
</reference>
<accession>A0AAW2INQ9</accession>